<dbReference type="EMBL" id="VSRR010001026">
    <property type="protein sequence ID" value="MPC21867.1"/>
    <property type="molecule type" value="Genomic_DNA"/>
</dbReference>
<comment type="caution">
    <text evidence="1">The sequence shown here is derived from an EMBL/GenBank/DDBJ whole genome shotgun (WGS) entry which is preliminary data.</text>
</comment>
<accession>A0A5B7DL80</accession>
<evidence type="ECO:0000313" key="2">
    <source>
        <dbReference type="Proteomes" id="UP000324222"/>
    </source>
</evidence>
<evidence type="ECO:0000313" key="1">
    <source>
        <dbReference type="EMBL" id="MPC21867.1"/>
    </source>
</evidence>
<dbReference type="AlphaFoldDB" id="A0A5B7DL80"/>
<proteinExistence type="predicted"/>
<organism evidence="1 2">
    <name type="scientific">Portunus trituberculatus</name>
    <name type="common">Swimming crab</name>
    <name type="synonym">Neptunus trituberculatus</name>
    <dbReference type="NCBI Taxonomy" id="210409"/>
    <lineage>
        <taxon>Eukaryota</taxon>
        <taxon>Metazoa</taxon>
        <taxon>Ecdysozoa</taxon>
        <taxon>Arthropoda</taxon>
        <taxon>Crustacea</taxon>
        <taxon>Multicrustacea</taxon>
        <taxon>Malacostraca</taxon>
        <taxon>Eumalacostraca</taxon>
        <taxon>Eucarida</taxon>
        <taxon>Decapoda</taxon>
        <taxon>Pleocyemata</taxon>
        <taxon>Brachyura</taxon>
        <taxon>Eubrachyura</taxon>
        <taxon>Portunoidea</taxon>
        <taxon>Portunidae</taxon>
        <taxon>Portuninae</taxon>
        <taxon>Portunus</taxon>
    </lineage>
</organism>
<gene>
    <name evidence="1" type="ORF">E2C01_014870</name>
</gene>
<keyword evidence="2" id="KW-1185">Reference proteome</keyword>
<reference evidence="1 2" key="1">
    <citation type="submission" date="2019-05" db="EMBL/GenBank/DDBJ databases">
        <title>Another draft genome of Portunus trituberculatus and its Hox gene families provides insights of decapod evolution.</title>
        <authorList>
            <person name="Jeong J.-H."/>
            <person name="Song I."/>
            <person name="Kim S."/>
            <person name="Choi T."/>
            <person name="Kim D."/>
            <person name="Ryu S."/>
            <person name="Kim W."/>
        </authorList>
    </citation>
    <scope>NUCLEOTIDE SEQUENCE [LARGE SCALE GENOMIC DNA]</scope>
    <source>
        <tissue evidence="1">Muscle</tissue>
    </source>
</reference>
<sequence>MFYPPSVPPYQVPSLHLFSALCVPARDGAGLGIHSLHFSSFVFSKISRFTGASLTAQETADLLLTHSHHKSLLLVRLAGCCPVAPRHGRPLGEV</sequence>
<dbReference type="Proteomes" id="UP000324222">
    <property type="component" value="Unassembled WGS sequence"/>
</dbReference>
<protein>
    <submittedName>
        <fullName evidence="1">Uncharacterized protein</fullName>
    </submittedName>
</protein>
<name>A0A5B7DL80_PORTR</name>